<gene>
    <name evidence="2" type="ORF">DFP72DRAFT_892850</name>
</gene>
<dbReference type="EMBL" id="JACGCI010000024">
    <property type="protein sequence ID" value="KAF6756973.1"/>
    <property type="molecule type" value="Genomic_DNA"/>
</dbReference>
<sequence length="98" mass="10334">MVQMLLSFRGVALSGVLASTAVQILSSTIGVLLSVALSSTMVQILSSTSGVLSVSLNSILRKGAATLELAKRVKARRNVGPERKTKRILGGTRGNRRK</sequence>
<proteinExistence type="predicted"/>
<comment type="caution">
    <text evidence="2">The sequence shown here is derived from an EMBL/GenBank/DDBJ whole genome shotgun (WGS) entry which is preliminary data.</text>
</comment>
<feature type="region of interest" description="Disordered" evidence="1">
    <location>
        <begin position="76"/>
        <end position="98"/>
    </location>
</feature>
<organism evidence="2 3">
    <name type="scientific">Ephemerocybe angulata</name>
    <dbReference type="NCBI Taxonomy" id="980116"/>
    <lineage>
        <taxon>Eukaryota</taxon>
        <taxon>Fungi</taxon>
        <taxon>Dikarya</taxon>
        <taxon>Basidiomycota</taxon>
        <taxon>Agaricomycotina</taxon>
        <taxon>Agaricomycetes</taxon>
        <taxon>Agaricomycetidae</taxon>
        <taxon>Agaricales</taxon>
        <taxon>Agaricineae</taxon>
        <taxon>Psathyrellaceae</taxon>
        <taxon>Ephemerocybe</taxon>
    </lineage>
</organism>
<protein>
    <submittedName>
        <fullName evidence="2">Uncharacterized protein</fullName>
    </submittedName>
</protein>
<name>A0A8H6I140_9AGAR</name>
<evidence type="ECO:0000313" key="2">
    <source>
        <dbReference type="EMBL" id="KAF6756973.1"/>
    </source>
</evidence>
<dbReference type="AlphaFoldDB" id="A0A8H6I140"/>
<reference evidence="2 3" key="1">
    <citation type="submission" date="2020-07" db="EMBL/GenBank/DDBJ databases">
        <title>Comparative genomics of pyrophilous fungi reveals a link between fire events and developmental genes.</title>
        <authorList>
            <consortium name="DOE Joint Genome Institute"/>
            <person name="Steindorff A.S."/>
            <person name="Carver A."/>
            <person name="Calhoun S."/>
            <person name="Stillman K."/>
            <person name="Liu H."/>
            <person name="Lipzen A."/>
            <person name="Pangilinan J."/>
            <person name="Labutti K."/>
            <person name="Bruns T.D."/>
            <person name="Grigoriev I.V."/>
        </authorList>
    </citation>
    <scope>NUCLEOTIDE SEQUENCE [LARGE SCALE GENOMIC DNA]</scope>
    <source>
        <strain evidence="2 3">CBS 144469</strain>
    </source>
</reference>
<keyword evidence="3" id="KW-1185">Reference proteome</keyword>
<evidence type="ECO:0000313" key="3">
    <source>
        <dbReference type="Proteomes" id="UP000521943"/>
    </source>
</evidence>
<accession>A0A8H6I140</accession>
<dbReference type="Proteomes" id="UP000521943">
    <property type="component" value="Unassembled WGS sequence"/>
</dbReference>
<evidence type="ECO:0000256" key="1">
    <source>
        <dbReference type="SAM" id="MobiDB-lite"/>
    </source>
</evidence>